<keyword evidence="2" id="KW-0863">Zinc-finger</keyword>
<dbReference type="InterPro" id="IPR027417">
    <property type="entry name" value="P-loop_NTPase"/>
</dbReference>
<dbReference type="SMART" id="SM00176">
    <property type="entry name" value="RAN"/>
    <property type="match status" value="1"/>
</dbReference>
<evidence type="ECO:0000256" key="3">
    <source>
        <dbReference type="SAM" id="MobiDB-lite"/>
    </source>
</evidence>
<dbReference type="Pfam" id="PF00075">
    <property type="entry name" value="RNase_H"/>
    <property type="match status" value="1"/>
</dbReference>
<dbReference type="PROSITE" id="PS50158">
    <property type="entry name" value="ZF_CCHC"/>
    <property type="match status" value="1"/>
</dbReference>
<evidence type="ECO:0000313" key="7">
    <source>
        <dbReference type="Proteomes" id="UP000654075"/>
    </source>
</evidence>
<dbReference type="GO" id="GO:0005525">
    <property type="term" value="F:GTP binding"/>
    <property type="evidence" value="ECO:0007669"/>
    <property type="project" value="InterPro"/>
</dbReference>
<dbReference type="SUPFAM" id="SSF52540">
    <property type="entry name" value="P-loop containing nucleoside triphosphate hydrolases"/>
    <property type="match status" value="1"/>
</dbReference>
<evidence type="ECO:0000256" key="2">
    <source>
        <dbReference type="PROSITE-ProRule" id="PRU00047"/>
    </source>
</evidence>
<reference evidence="6" key="1">
    <citation type="submission" date="2021-02" db="EMBL/GenBank/DDBJ databases">
        <authorList>
            <person name="Dougan E. K."/>
            <person name="Rhodes N."/>
            <person name="Thang M."/>
            <person name="Chan C."/>
        </authorList>
    </citation>
    <scope>NUCLEOTIDE SEQUENCE</scope>
</reference>
<feature type="region of interest" description="Disordered" evidence="3">
    <location>
        <begin position="1936"/>
        <end position="1956"/>
    </location>
</feature>
<feature type="non-terminal residue" evidence="6">
    <location>
        <position position="1"/>
    </location>
</feature>
<keyword evidence="2" id="KW-0862">Zinc</keyword>
<dbReference type="GO" id="GO:0008270">
    <property type="term" value="F:zinc ion binding"/>
    <property type="evidence" value="ECO:0007669"/>
    <property type="project" value="UniProtKB-KW"/>
</dbReference>
<dbReference type="PANTHER" id="PTHR47979">
    <property type="entry name" value="DRAB11-RELATED"/>
    <property type="match status" value="1"/>
</dbReference>
<feature type="domain" description="RNase H type-1" evidence="5">
    <location>
        <begin position="1573"/>
        <end position="1739"/>
    </location>
</feature>
<dbReference type="SMART" id="SM00173">
    <property type="entry name" value="RAS"/>
    <property type="match status" value="1"/>
</dbReference>
<dbReference type="InterPro" id="IPR036397">
    <property type="entry name" value="RNaseH_sf"/>
</dbReference>
<dbReference type="PROSITE" id="PS51421">
    <property type="entry name" value="RAS"/>
    <property type="match status" value="1"/>
</dbReference>
<dbReference type="PROSITE" id="PS50879">
    <property type="entry name" value="RNASE_H_1"/>
    <property type="match status" value="1"/>
</dbReference>
<dbReference type="NCBIfam" id="TIGR00231">
    <property type="entry name" value="small_GTP"/>
    <property type="match status" value="1"/>
</dbReference>
<dbReference type="InterPro" id="IPR001806">
    <property type="entry name" value="Small_GTPase"/>
</dbReference>
<dbReference type="InterPro" id="IPR002156">
    <property type="entry name" value="RNaseH_domain"/>
</dbReference>
<dbReference type="FunFam" id="3.40.50.300:FF:001447">
    <property type="entry name" value="Ras-related protein Rab-1B"/>
    <property type="match status" value="1"/>
</dbReference>
<dbReference type="Gene3D" id="3.40.50.300">
    <property type="entry name" value="P-loop containing nucleotide triphosphate hydrolases"/>
    <property type="match status" value="1"/>
</dbReference>
<dbReference type="InterPro" id="IPR005225">
    <property type="entry name" value="Small_GTP-bd"/>
</dbReference>
<sequence length="1956" mass="215326">MHRLPCQRQLPQPQHQCFGLAVKIEEKDEEARVAACQIALAAQAVAANAATQAIATEGATNAQRSAPPWTSGAGAPTIGTDMIDFKGTDRIKSFTGVSALYMAWRERAQEHMCRGKPKLEGLLRRVEKSASSIDEAAELSCELHGIGIDASQASSEIYSLLAYVIGDELRAKKIAAGAQRGLELWRSLYNEYERNSAVVQLARLSRYLQPERAKNIESLSTALDKWEVLGQKKHEGGMDLDLIPALTSMLPPGSSEEPEVVDTDWPNESECWNCGKTGHRSSDCWAAAGSSPDAPKGKGKGNGKGNINLLVEGDEEEQENWHISLLTSKPKPPGISEPAARTAACHVDESLQQERPLMSVEDLTWEGKRWQQLEFAVDSGAVATVIPPHAVQGMSTVPSAGSKAGHCYHTADGGEIPNLGEVVLLGRTDDLQGCAVTAQVADIVMPLLSVVCVSEQGSTFHFGARAGYIKHVASGRVTRLTKRGKFYHLKMWVELPGEAEEEEEPLLAPLGPDGQHLPDVQTDEDEEATAEDAEEAAAARVLKDPGQPTEQEVEEHCTVPSVSLDYCFLRDGDEELLTEVVVRDKITGATFGSALAKKGSADEDAVEQTAEFIRRLGHPKLTIKSDQEPPVTDFSRAVGLRLSCQVIPELSPVGESQSNVVAQAAVQIVEDVLRTLKLGVERRVSAKIPCARPTMEWLVSHAADVTTKYLRSQDGRTAYERLKGKPCREDVVEFGECDGAVRHCRAVQRLPRDSCWSKDRLEAVRGTPRCMNPREDQQGVPLVLRPRPAAGVEGDEAVMARAMREAVPRSFRIAKADLARWGYTAGCFVVQAPCAASAWKVSSARHEELAADAGMKEPDTMNHDDMASMVGVRLQLGMSKYEVHEAISEIYSPPRVTAAATQHEWLGLKAGVAYDLQVNSVTGESWDFSLASHRAKCRREIAEQKPQLMVSSPPNVAMSYRKMDPDDVRRRRAEGLVLLAFAAEICATQVKGGRYFLHERPATANSWMQQPMTKLLAMRGESTTVANMYAFGMTSVGPDGKEELVLKATRWASNAPCLLKWLGVRCSNGGGMAERCDQLREDGGKLEEKMIAALCEEETQGEWMTYDGEFVDDISGEAIPKVLVVAGRKLEMEFFHKEAVYTKRPISECWQQTGKARIRTKWIDRNKGEKSNPDIRCRLVACQYNLYKDAELFAATPPLEALRFLISAAATSRPRTGHRKASQARRAGQRKLLLIDARRAYFNAVSATLTYVELPEEDAEPGMCGMLNKCMYGTRDAARRREETYTQHLLDLGFKQGRASPCCFTHSTRDLHCVVHGDDFTFLGDDIDLDWIQSAVALKFEIKVRGRLGDGPEDVQEMLASSTVWCSEKYRSPEAWSQPLNAAGISAYRSITARIKYLAEVKHIARYLVGKPRLVYEYRFQEHADLDTYVDSDYAGRAVWVITSGTHSIGLQSIAADLSAEVENEKTLRADSSAAKGICQRRGIGKIRHLAVSTLWIQDRSRSGDIRLCKTAGALNPSDILTKHVEGHRVGEHLSTMKTRPGTDRAKGAPLSTKVLRRRWRKTEPWGCEAEKCGTEVMLAGTGPPSRDYDYCFIRTWTYQTLLCLSQAGLGAWWGSGHLNICSALLPGHQQTNQRAELAAVIHVLQHEPRALHFKSDSALVVNGCLQHRVTWNALGWRHMNKVDLWRELRSPMESRVGHVVVSKVKGHASERDVRSGRAKREDNVGNDAADLLAIEGAKSLCASFGCCCTEAVGCSDRGEARDEGFDGDYVGKTHLLSRYMKDTLPKAPAATIGVEFATRTVRLPSGGANVKAQIWDTAGQERYRAITRAHYRRAAGAVMVYDVTKQTTFRNCSTWVTEVREGASPDAVIFLVGNKVDLVEQDPSSRQVYHDVAAEFARQHGLMFMEASAVTSLNVNEVFEKLLEEVYAKAPKTSRVLGNPESSNDGRGAFDSHSA</sequence>
<evidence type="ECO:0000256" key="1">
    <source>
        <dbReference type="ARBA" id="ARBA00006270"/>
    </source>
</evidence>
<proteinExistence type="inferred from homology"/>
<dbReference type="GO" id="GO:0004523">
    <property type="term" value="F:RNA-DNA hybrid ribonuclease activity"/>
    <property type="evidence" value="ECO:0007669"/>
    <property type="project" value="InterPro"/>
</dbReference>
<dbReference type="GO" id="GO:0003924">
    <property type="term" value="F:GTPase activity"/>
    <property type="evidence" value="ECO:0007669"/>
    <property type="project" value="InterPro"/>
</dbReference>
<comment type="similarity">
    <text evidence="1">Belongs to the small GTPase superfamily. Rab family.</text>
</comment>
<feature type="region of interest" description="Disordered" evidence="3">
    <location>
        <begin position="500"/>
        <end position="539"/>
    </location>
</feature>
<dbReference type="SUPFAM" id="SSF53098">
    <property type="entry name" value="Ribonuclease H-like"/>
    <property type="match status" value="1"/>
</dbReference>
<accession>A0A813HGN7</accession>
<dbReference type="SMART" id="SM00174">
    <property type="entry name" value="RHO"/>
    <property type="match status" value="1"/>
</dbReference>
<evidence type="ECO:0000259" key="5">
    <source>
        <dbReference type="PROSITE" id="PS50879"/>
    </source>
</evidence>
<dbReference type="PROSITE" id="PS51419">
    <property type="entry name" value="RAB"/>
    <property type="match status" value="1"/>
</dbReference>
<protein>
    <submittedName>
        <fullName evidence="6">Uncharacterized protein</fullName>
    </submittedName>
</protein>
<dbReference type="GO" id="GO:0003676">
    <property type="term" value="F:nucleic acid binding"/>
    <property type="evidence" value="ECO:0007669"/>
    <property type="project" value="InterPro"/>
</dbReference>
<gene>
    <name evidence="6" type="ORF">PGLA1383_LOCUS52171</name>
</gene>
<evidence type="ECO:0000259" key="4">
    <source>
        <dbReference type="PROSITE" id="PS50158"/>
    </source>
</evidence>
<dbReference type="Pfam" id="PF00071">
    <property type="entry name" value="Ras"/>
    <property type="match status" value="1"/>
</dbReference>
<keyword evidence="7" id="KW-1185">Reference proteome</keyword>
<dbReference type="OrthoDB" id="430476at2759"/>
<name>A0A813HGN7_POLGL</name>
<feature type="compositionally biased region" description="Acidic residues" evidence="3">
    <location>
        <begin position="521"/>
        <end position="535"/>
    </location>
</feature>
<dbReference type="PRINTS" id="PR00449">
    <property type="entry name" value="RASTRNSFRMNG"/>
</dbReference>
<dbReference type="Proteomes" id="UP000654075">
    <property type="component" value="Unassembled WGS sequence"/>
</dbReference>
<dbReference type="Gene3D" id="3.30.420.10">
    <property type="entry name" value="Ribonuclease H-like superfamily/Ribonuclease H"/>
    <property type="match status" value="1"/>
</dbReference>
<keyword evidence="2" id="KW-0479">Metal-binding</keyword>
<dbReference type="InterPro" id="IPR050209">
    <property type="entry name" value="Rab_GTPases_membrane_traffic"/>
</dbReference>
<dbReference type="Pfam" id="PF00098">
    <property type="entry name" value="zf-CCHC"/>
    <property type="match status" value="1"/>
</dbReference>
<dbReference type="SMART" id="SM00175">
    <property type="entry name" value="RAB"/>
    <property type="match status" value="1"/>
</dbReference>
<feature type="domain" description="CCHC-type" evidence="4">
    <location>
        <begin position="271"/>
        <end position="284"/>
    </location>
</feature>
<organism evidence="6 7">
    <name type="scientific">Polarella glacialis</name>
    <name type="common">Dinoflagellate</name>
    <dbReference type="NCBI Taxonomy" id="89957"/>
    <lineage>
        <taxon>Eukaryota</taxon>
        <taxon>Sar</taxon>
        <taxon>Alveolata</taxon>
        <taxon>Dinophyceae</taxon>
        <taxon>Suessiales</taxon>
        <taxon>Suessiaceae</taxon>
        <taxon>Polarella</taxon>
    </lineage>
</organism>
<dbReference type="SMART" id="SM00343">
    <property type="entry name" value="ZnF_C2HC"/>
    <property type="match status" value="1"/>
</dbReference>
<evidence type="ECO:0000313" key="6">
    <source>
        <dbReference type="EMBL" id="CAE8636765.1"/>
    </source>
</evidence>
<dbReference type="InterPro" id="IPR012337">
    <property type="entry name" value="RNaseH-like_sf"/>
</dbReference>
<dbReference type="EMBL" id="CAJNNV010031546">
    <property type="protein sequence ID" value="CAE8636765.1"/>
    <property type="molecule type" value="Genomic_DNA"/>
</dbReference>
<comment type="caution">
    <text evidence="6">The sequence shown here is derived from an EMBL/GenBank/DDBJ whole genome shotgun (WGS) entry which is preliminary data.</text>
</comment>
<dbReference type="InterPro" id="IPR001878">
    <property type="entry name" value="Znf_CCHC"/>
</dbReference>